<evidence type="ECO:0000313" key="2">
    <source>
        <dbReference type="EMBL" id="ADL11569.1"/>
    </source>
</evidence>
<keyword evidence="3" id="KW-1185">Reference proteome</keyword>
<dbReference type="EMBL" id="CP002105">
    <property type="protein sequence ID" value="ADL11569.1"/>
    <property type="molecule type" value="Genomic_DNA"/>
</dbReference>
<feature type="compositionally biased region" description="Basic residues" evidence="1">
    <location>
        <begin position="1"/>
        <end position="22"/>
    </location>
</feature>
<dbReference type="KEGG" id="aar:Acear_0017"/>
<dbReference type="STRING" id="574087.Acear_0017"/>
<dbReference type="Proteomes" id="UP000001661">
    <property type="component" value="Chromosome"/>
</dbReference>
<name>D9QSB3_ACEAZ</name>
<evidence type="ECO:0000256" key="1">
    <source>
        <dbReference type="SAM" id="MobiDB-lite"/>
    </source>
</evidence>
<protein>
    <submittedName>
        <fullName evidence="2">Uncharacterized protein</fullName>
    </submittedName>
</protein>
<sequence length="194" mass="22356">MALDRFKKKKTESKVKIKGSHFKQRDKIKSEPSNSEQKINFKNNNEENIVTAKIKKKLLKEKTPLGKEEIQAESIDKLKNSTINHNNQQQYENELKKDNLQINSIKQNCSNLKSSLKEVALQTEKMADNLDDLIGDTEELESSKRNKEKVENDGLGSNSNQDPLDTFSLDKVSIIIILHILLQRFFTDNQDNKK</sequence>
<dbReference type="AlphaFoldDB" id="D9QSB3"/>
<feature type="region of interest" description="Disordered" evidence="1">
    <location>
        <begin position="1"/>
        <end position="42"/>
    </location>
</feature>
<accession>D9QSB3</accession>
<reference evidence="2 3" key="1">
    <citation type="journal article" date="2010" name="Stand. Genomic Sci.">
        <title>Complete genome sequence of Acetohalobium arabaticum type strain (Z-7288).</title>
        <authorList>
            <person name="Sikorski J."/>
            <person name="Lapidus A."/>
            <person name="Chertkov O."/>
            <person name="Lucas S."/>
            <person name="Copeland A."/>
            <person name="Glavina Del Rio T."/>
            <person name="Nolan M."/>
            <person name="Tice H."/>
            <person name="Cheng J.F."/>
            <person name="Han C."/>
            <person name="Brambilla E."/>
            <person name="Pitluck S."/>
            <person name="Liolios K."/>
            <person name="Ivanova N."/>
            <person name="Mavromatis K."/>
            <person name="Mikhailova N."/>
            <person name="Pati A."/>
            <person name="Bruce D."/>
            <person name="Detter C."/>
            <person name="Tapia R."/>
            <person name="Goodwin L."/>
            <person name="Chen A."/>
            <person name="Palaniappan K."/>
            <person name="Land M."/>
            <person name="Hauser L."/>
            <person name="Chang Y.J."/>
            <person name="Jeffries C.D."/>
            <person name="Rohde M."/>
            <person name="Goker M."/>
            <person name="Spring S."/>
            <person name="Woyke T."/>
            <person name="Bristow J."/>
            <person name="Eisen J.A."/>
            <person name="Markowitz V."/>
            <person name="Hugenholtz P."/>
            <person name="Kyrpides N.C."/>
            <person name="Klenk H.P."/>
        </authorList>
    </citation>
    <scope>NUCLEOTIDE SEQUENCE [LARGE SCALE GENOMIC DNA]</scope>
    <source>
        <strain evidence="3">ATCC 49924 / DSM 5501 / Z-7288</strain>
    </source>
</reference>
<organism evidence="2 3">
    <name type="scientific">Acetohalobium arabaticum (strain ATCC 49924 / DSM 5501 / Z-7288)</name>
    <dbReference type="NCBI Taxonomy" id="574087"/>
    <lineage>
        <taxon>Bacteria</taxon>
        <taxon>Bacillati</taxon>
        <taxon>Bacillota</taxon>
        <taxon>Clostridia</taxon>
        <taxon>Halanaerobiales</taxon>
        <taxon>Halobacteroidaceae</taxon>
        <taxon>Acetohalobium</taxon>
    </lineage>
</organism>
<evidence type="ECO:0000313" key="3">
    <source>
        <dbReference type="Proteomes" id="UP000001661"/>
    </source>
</evidence>
<gene>
    <name evidence="2" type="ordered locus">Acear_0017</name>
</gene>
<feature type="region of interest" description="Disordered" evidence="1">
    <location>
        <begin position="137"/>
        <end position="162"/>
    </location>
</feature>
<proteinExistence type="predicted"/>
<dbReference type="RefSeq" id="WP_013277016.1">
    <property type="nucleotide sequence ID" value="NC_014378.1"/>
</dbReference>
<feature type="compositionally biased region" description="Basic and acidic residues" evidence="1">
    <location>
        <begin position="141"/>
        <end position="152"/>
    </location>
</feature>
<dbReference type="HOGENOM" id="CLU_1399816_0_0_9"/>